<dbReference type="PANTHER" id="PTHR23335">
    <property type="entry name" value="CALMODULIN-BINDING TRANSCRIPTION ACTIVATOR CAMTA"/>
    <property type="match status" value="1"/>
</dbReference>
<dbReference type="GO" id="GO:0003712">
    <property type="term" value="F:transcription coregulator activity"/>
    <property type="evidence" value="ECO:0007669"/>
    <property type="project" value="TreeGrafter"/>
</dbReference>
<comment type="subcellular location">
    <subcellularLocation>
        <location evidence="1">Nucleus</location>
    </subcellularLocation>
</comment>
<keyword evidence="2" id="KW-0804">Transcription</keyword>
<dbReference type="AlphaFoldDB" id="A0A444DF44"/>
<protein>
    <submittedName>
        <fullName evidence="4">Uncharacterized protein</fullName>
    </submittedName>
</protein>
<reference evidence="4 5" key="1">
    <citation type="journal article" date="2014" name="Agronomy (Basel)">
        <title>A Draft Genome Sequence for Ensete ventricosum, the Drought-Tolerant Tree Against Hunger.</title>
        <authorList>
            <person name="Harrison J."/>
            <person name="Moore K.A."/>
            <person name="Paszkiewicz K."/>
            <person name="Jones T."/>
            <person name="Grant M."/>
            <person name="Ambacheew D."/>
            <person name="Muzemil S."/>
            <person name="Studholme D.J."/>
        </authorList>
    </citation>
    <scope>NUCLEOTIDE SEQUENCE [LARGE SCALE GENOMIC DNA]</scope>
</reference>
<proteinExistence type="predicted"/>
<gene>
    <name evidence="4" type="ORF">B296_00032240</name>
</gene>
<organism evidence="4 5">
    <name type="scientific">Ensete ventricosum</name>
    <name type="common">Abyssinian banana</name>
    <name type="synonym">Musa ensete</name>
    <dbReference type="NCBI Taxonomy" id="4639"/>
    <lineage>
        <taxon>Eukaryota</taxon>
        <taxon>Viridiplantae</taxon>
        <taxon>Streptophyta</taxon>
        <taxon>Embryophyta</taxon>
        <taxon>Tracheophyta</taxon>
        <taxon>Spermatophyta</taxon>
        <taxon>Magnoliopsida</taxon>
        <taxon>Liliopsida</taxon>
        <taxon>Zingiberales</taxon>
        <taxon>Musaceae</taxon>
        <taxon>Ensete</taxon>
    </lineage>
</organism>
<dbReference type="GO" id="GO:0005634">
    <property type="term" value="C:nucleus"/>
    <property type="evidence" value="ECO:0007669"/>
    <property type="project" value="UniProtKB-SubCell"/>
</dbReference>
<dbReference type="GO" id="GO:0006357">
    <property type="term" value="P:regulation of transcription by RNA polymerase II"/>
    <property type="evidence" value="ECO:0007669"/>
    <property type="project" value="TreeGrafter"/>
</dbReference>
<dbReference type="InterPro" id="IPR005559">
    <property type="entry name" value="CG-1_dom"/>
</dbReference>
<evidence type="ECO:0000256" key="1">
    <source>
        <dbReference type="ARBA" id="ARBA00004123"/>
    </source>
</evidence>
<evidence type="ECO:0000256" key="3">
    <source>
        <dbReference type="ARBA" id="ARBA00023242"/>
    </source>
</evidence>
<evidence type="ECO:0000256" key="2">
    <source>
        <dbReference type="ARBA" id="ARBA00023163"/>
    </source>
</evidence>
<sequence length="158" mass="18994">MEDASSRWFRPNEVCAILSNYTLFKIQPQPIDNPASGRVLLFDRKMLRNFRKDGHNWKKKKDGKTVQEAHEKLKIGNEERIHVYYARSEDDPNFYRRCYWLLDRYFQYMPVFVKFVFIIRNRAWSCSVYLLFYLYGSYKNKVNYISAEGVFLFVVGVA</sequence>
<evidence type="ECO:0000313" key="4">
    <source>
        <dbReference type="EMBL" id="RRT69398.1"/>
    </source>
</evidence>
<comment type="caution">
    <text evidence="4">The sequence shown here is derived from an EMBL/GenBank/DDBJ whole genome shotgun (WGS) entry which is preliminary data.</text>
</comment>
<dbReference type="PANTHER" id="PTHR23335:SF3">
    <property type="entry name" value="CALMODULIN-BINDING TRANSCRIPTION ACTIVATOR 5"/>
    <property type="match status" value="1"/>
</dbReference>
<dbReference type="Proteomes" id="UP000287651">
    <property type="component" value="Unassembled WGS sequence"/>
</dbReference>
<dbReference type="EMBL" id="AMZH03004356">
    <property type="protein sequence ID" value="RRT69398.1"/>
    <property type="molecule type" value="Genomic_DNA"/>
</dbReference>
<dbReference type="SMART" id="SM01076">
    <property type="entry name" value="CG-1"/>
    <property type="match status" value="1"/>
</dbReference>
<dbReference type="GO" id="GO:0003690">
    <property type="term" value="F:double-stranded DNA binding"/>
    <property type="evidence" value="ECO:0007669"/>
    <property type="project" value="TreeGrafter"/>
</dbReference>
<keyword evidence="3" id="KW-0539">Nucleus</keyword>
<name>A0A444DF44_ENSVE</name>
<dbReference type="PROSITE" id="PS51437">
    <property type="entry name" value="CG_1"/>
    <property type="match status" value="1"/>
</dbReference>
<evidence type="ECO:0000313" key="5">
    <source>
        <dbReference type="Proteomes" id="UP000287651"/>
    </source>
</evidence>
<dbReference type="Pfam" id="PF03859">
    <property type="entry name" value="CG-1"/>
    <property type="match status" value="1"/>
</dbReference>
<accession>A0A444DF44</accession>